<keyword evidence="7" id="KW-1185">Reference proteome</keyword>
<organism evidence="6 7">
    <name type="scientific">Pseudonocardia kongjuensis</name>
    <dbReference type="NCBI Taxonomy" id="102227"/>
    <lineage>
        <taxon>Bacteria</taxon>
        <taxon>Bacillati</taxon>
        <taxon>Actinomycetota</taxon>
        <taxon>Actinomycetes</taxon>
        <taxon>Pseudonocardiales</taxon>
        <taxon>Pseudonocardiaceae</taxon>
        <taxon>Pseudonocardia</taxon>
    </lineage>
</organism>
<evidence type="ECO:0000259" key="4">
    <source>
        <dbReference type="PROSITE" id="PS51077"/>
    </source>
</evidence>
<keyword evidence="1" id="KW-0805">Transcription regulation</keyword>
<dbReference type="Proteomes" id="UP001501414">
    <property type="component" value="Unassembled WGS sequence"/>
</dbReference>
<dbReference type="InterPro" id="IPR036390">
    <property type="entry name" value="WH_DNA-bd_sf"/>
</dbReference>
<dbReference type="InterPro" id="IPR050707">
    <property type="entry name" value="HTH_MetabolicPath_Reg"/>
</dbReference>
<protein>
    <submittedName>
        <fullName evidence="6">IclR family transcriptional regulator</fullName>
    </submittedName>
</protein>
<evidence type="ECO:0000256" key="3">
    <source>
        <dbReference type="ARBA" id="ARBA00023163"/>
    </source>
</evidence>
<proteinExistence type="predicted"/>
<dbReference type="InterPro" id="IPR005471">
    <property type="entry name" value="Tscrpt_reg_IclR_N"/>
</dbReference>
<evidence type="ECO:0000259" key="5">
    <source>
        <dbReference type="PROSITE" id="PS51078"/>
    </source>
</evidence>
<dbReference type="SUPFAM" id="SSF46785">
    <property type="entry name" value="Winged helix' DNA-binding domain"/>
    <property type="match status" value="1"/>
</dbReference>
<dbReference type="PANTHER" id="PTHR30136:SF35">
    <property type="entry name" value="HTH-TYPE TRANSCRIPTIONAL REGULATOR RV1719"/>
    <property type="match status" value="1"/>
</dbReference>
<name>A0ABP4IEV7_9PSEU</name>
<dbReference type="PANTHER" id="PTHR30136">
    <property type="entry name" value="HELIX-TURN-HELIX TRANSCRIPTIONAL REGULATOR, ICLR FAMILY"/>
    <property type="match status" value="1"/>
</dbReference>
<evidence type="ECO:0000256" key="2">
    <source>
        <dbReference type="ARBA" id="ARBA00023125"/>
    </source>
</evidence>
<gene>
    <name evidence="6" type="ORF">GCM10009613_27450</name>
</gene>
<dbReference type="SUPFAM" id="SSF55781">
    <property type="entry name" value="GAF domain-like"/>
    <property type="match status" value="1"/>
</dbReference>
<evidence type="ECO:0000313" key="7">
    <source>
        <dbReference type="Proteomes" id="UP001501414"/>
    </source>
</evidence>
<keyword evidence="3" id="KW-0804">Transcription</keyword>
<dbReference type="PROSITE" id="PS51077">
    <property type="entry name" value="HTH_ICLR"/>
    <property type="match status" value="1"/>
</dbReference>
<dbReference type="InterPro" id="IPR029016">
    <property type="entry name" value="GAF-like_dom_sf"/>
</dbReference>
<sequence length="248" mass="26108">MLSELSTEPSGLTLSELAGRTGLPASSLLTILGSLREAEAVRLSSRKRYSLGVGMLRLGQAYSDGNELVESFRGEGLRIARQFDETVHLGVLTGTDVVYIARFSSSRPPPSVTALGRRVAAHASAVGKAVLAWRPDVAALYPPDGGLQVFTSTTRRTVSELVGDLDEVRRLGYSESDAECIEALQCVSAAIFDHTGAVVGAIGISVPAPRMSAALRHGLRRSVVSSAAVLSRTLGAARLPDCYEAVTA</sequence>
<keyword evidence="2" id="KW-0238">DNA-binding</keyword>
<dbReference type="EMBL" id="BAAAJK010000009">
    <property type="protein sequence ID" value="GAA1389086.1"/>
    <property type="molecule type" value="Genomic_DNA"/>
</dbReference>
<evidence type="ECO:0000256" key="1">
    <source>
        <dbReference type="ARBA" id="ARBA00023015"/>
    </source>
</evidence>
<reference evidence="7" key="1">
    <citation type="journal article" date="2019" name="Int. J. Syst. Evol. Microbiol.">
        <title>The Global Catalogue of Microorganisms (GCM) 10K type strain sequencing project: providing services to taxonomists for standard genome sequencing and annotation.</title>
        <authorList>
            <consortium name="The Broad Institute Genomics Platform"/>
            <consortium name="The Broad Institute Genome Sequencing Center for Infectious Disease"/>
            <person name="Wu L."/>
            <person name="Ma J."/>
        </authorList>
    </citation>
    <scope>NUCLEOTIDE SEQUENCE [LARGE SCALE GENOMIC DNA]</scope>
    <source>
        <strain evidence="7">JCM 11896</strain>
    </source>
</reference>
<dbReference type="InterPro" id="IPR036388">
    <property type="entry name" value="WH-like_DNA-bd_sf"/>
</dbReference>
<dbReference type="Pfam" id="PF01614">
    <property type="entry name" value="IclR_C"/>
    <property type="match status" value="1"/>
</dbReference>
<feature type="domain" description="HTH iclR-type" evidence="4">
    <location>
        <begin position="1"/>
        <end position="53"/>
    </location>
</feature>
<comment type="caution">
    <text evidence="6">The sequence shown here is derived from an EMBL/GenBank/DDBJ whole genome shotgun (WGS) entry which is preliminary data.</text>
</comment>
<dbReference type="SMART" id="SM00346">
    <property type="entry name" value="HTH_ICLR"/>
    <property type="match status" value="1"/>
</dbReference>
<accession>A0ABP4IEV7</accession>
<evidence type="ECO:0000313" key="6">
    <source>
        <dbReference type="EMBL" id="GAA1389086.1"/>
    </source>
</evidence>
<feature type="domain" description="IclR-ED" evidence="5">
    <location>
        <begin position="54"/>
        <end position="236"/>
    </location>
</feature>
<dbReference type="PROSITE" id="PS51078">
    <property type="entry name" value="ICLR_ED"/>
    <property type="match status" value="1"/>
</dbReference>
<dbReference type="Gene3D" id="3.30.450.40">
    <property type="match status" value="1"/>
</dbReference>
<dbReference type="InterPro" id="IPR014757">
    <property type="entry name" value="Tscrpt_reg_IclR_C"/>
</dbReference>
<dbReference type="Gene3D" id="1.10.10.10">
    <property type="entry name" value="Winged helix-like DNA-binding domain superfamily/Winged helix DNA-binding domain"/>
    <property type="match status" value="1"/>
</dbReference>